<comment type="caution">
    <text evidence="2">The sequence shown here is derived from an EMBL/GenBank/DDBJ whole genome shotgun (WGS) entry which is preliminary data.</text>
</comment>
<evidence type="ECO:0000313" key="3">
    <source>
        <dbReference type="Proteomes" id="UP000601435"/>
    </source>
</evidence>
<keyword evidence="1" id="KW-0812">Transmembrane</keyword>
<sequence>LGKTVSADGGLRVSPDLADLAVSCANWGKADKNDNLRIIGYYDVGNSAYTGYMKRRFSAEDRRAMFHNVINPKEELLGDAFELALGMLTLAMRHPEKFPNWGTYKGSNACIQGLDRVISTFYRLSHESGIDERMEEDEEGLVDTSNGVGSATVMLEETSGDGEQPEEEVAAPLDPDQAFRNAMKAKAMDALLMLFAGSIEVGKRTGTLVFFAKAINFPFAIATFNFLLRRRAWYSLE</sequence>
<evidence type="ECO:0000313" key="2">
    <source>
        <dbReference type="EMBL" id="CAE7447345.1"/>
    </source>
</evidence>
<evidence type="ECO:0000256" key="1">
    <source>
        <dbReference type="SAM" id="Phobius"/>
    </source>
</evidence>
<protein>
    <submittedName>
        <fullName evidence="2">Uncharacterized protein</fullName>
    </submittedName>
</protein>
<gene>
    <name evidence="2" type="ORF">SNEC2469_LOCUS12351</name>
</gene>
<feature type="transmembrane region" description="Helical" evidence="1">
    <location>
        <begin position="208"/>
        <end position="228"/>
    </location>
</feature>
<reference evidence="2" key="1">
    <citation type="submission" date="2021-02" db="EMBL/GenBank/DDBJ databases">
        <authorList>
            <person name="Dougan E. K."/>
            <person name="Rhodes N."/>
            <person name="Thang M."/>
            <person name="Chan C."/>
        </authorList>
    </citation>
    <scope>NUCLEOTIDE SEQUENCE</scope>
</reference>
<dbReference type="AlphaFoldDB" id="A0A812RN94"/>
<keyword evidence="1" id="KW-1133">Transmembrane helix</keyword>
<organism evidence="2 3">
    <name type="scientific">Symbiodinium necroappetens</name>
    <dbReference type="NCBI Taxonomy" id="1628268"/>
    <lineage>
        <taxon>Eukaryota</taxon>
        <taxon>Sar</taxon>
        <taxon>Alveolata</taxon>
        <taxon>Dinophyceae</taxon>
        <taxon>Suessiales</taxon>
        <taxon>Symbiodiniaceae</taxon>
        <taxon>Symbiodinium</taxon>
    </lineage>
</organism>
<keyword evidence="1" id="KW-0472">Membrane</keyword>
<dbReference type="EMBL" id="CAJNJA010019575">
    <property type="protein sequence ID" value="CAE7447345.1"/>
    <property type="molecule type" value="Genomic_DNA"/>
</dbReference>
<dbReference type="OrthoDB" id="10333256at2759"/>
<feature type="non-terminal residue" evidence="2">
    <location>
        <position position="237"/>
    </location>
</feature>
<dbReference type="Proteomes" id="UP000601435">
    <property type="component" value="Unassembled WGS sequence"/>
</dbReference>
<accession>A0A812RN94</accession>
<name>A0A812RN94_9DINO</name>
<keyword evidence="3" id="KW-1185">Reference proteome</keyword>
<proteinExistence type="predicted"/>